<dbReference type="EMBL" id="JBBPBM010000045">
    <property type="protein sequence ID" value="KAK8522502.1"/>
    <property type="molecule type" value="Genomic_DNA"/>
</dbReference>
<evidence type="ECO:0000313" key="3">
    <source>
        <dbReference type="Proteomes" id="UP001472677"/>
    </source>
</evidence>
<accession>A0ABR2CRU1</accession>
<feature type="region of interest" description="Disordered" evidence="1">
    <location>
        <begin position="1"/>
        <end position="21"/>
    </location>
</feature>
<proteinExistence type="predicted"/>
<evidence type="ECO:0000256" key="1">
    <source>
        <dbReference type="SAM" id="MobiDB-lite"/>
    </source>
</evidence>
<keyword evidence="3" id="KW-1185">Reference proteome</keyword>
<organism evidence="2 3">
    <name type="scientific">Hibiscus sabdariffa</name>
    <name type="common">roselle</name>
    <dbReference type="NCBI Taxonomy" id="183260"/>
    <lineage>
        <taxon>Eukaryota</taxon>
        <taxon>Viridiplantae</taxon>
        <taxon>Streptophyta</taxon>
        <taxon>Embryophyta</taxon>
        <taxon>Tracheophyta</taxon>
        <taxon>Spermatophyta</taxon>
        <taxon>Magnoliopsida</taxon>
        <taxon>eudicotyledons</taxon>
        <taxon>Gunneridae</taxon>
        <taxon>Pentapetalae</taxon>
        <taxon>rosids</taxon>
        <taxon>malvids</taxon>
        <taxon>Malvales</taxon>
        <taxon>Malvaceae</taxon>
        <taxon>Malvoideae</taxon>
        <taxon>Hibiscus</taxon>
    </lineage>
</organism>
<name>A0ABR2CRU1_9ROSI</name>
<protein>
    <submittedName>
        <fullName evidence="2">Uncharacterized protein</fullName>
    </submittedName>
</protein>
<reference evidence="2 3" key="1">
    <citation type="journal article" date="2024" name="G3 (Bethesda)">
        <title>Genome assembly of Hibiscus sabdariffa L. provides insights into metabolisms of medicinal natural products.</title>
        <authorList>
            <person name="Kim T."/>
        </authorList>
    </citation>
    <scope>NUCLEOTIDE SEQUENCE [LARGE SCALE GENOMIC DNA]</scope>
    <source>
        <strain evidence="2">TK-2024</strain>
        <tissue evidence="2">Old leaves</tissue>
    </source>
</reference>
<gene>
    <name evidence="2" type="ORF">V6N12_056210</name>
</gene>
<dbReference type="Proteomes" id="UP001472677">
    <property type="component" value="Unassembled WGS sequence"/>
</dbReference>
<evidence type="ECO:0000313" key="2">
    <source>
        <dbReference type="EMBL" id="KAK8522502.1"/>
    </source>
</evidence>
<sequence length="155" mass="18146">MGAHVLRQSNNRRESKKVGVNSKWNQMTRTKTQQWESYRVKGHCSLLIGSVEACLVPGKTKPKMPFLFLLLSRRENWKIGPSFLPCTFTTKEKERVVTRKRKRKRRHGTDQRLLRSTYKAMISVKEKQQGVPFGPSHPLSEMKNNTNFKPYSCFY</sequence>
<comment type="caution">
    <text evidence="2">The sequence shown here is derived from an EMBL/GenBank/DDBJ whole genome shotgun (WGS) entry which is preliminary data.</text>
</comment>